<proteinExistence type="predicted"/>
<dbReference type="InterPro" id="IPR036047">
    <property type="entry name" value="F-box-like_dom_sf"/>
</dbReference>
<dbReference type="InterPro" id="IPR057207">
    <property type="entry name" value="FBXL15_LRR"/>
</dbReference>
<feature type="region of interest" description="Disordered" evidence="2">
    <location>
        <begin position="1"/>
        <end position="29"/>
    </location>
</feature>
<dbReference type="PANTHER" id="PTHR13318">
    <property type="entry name" value="PARTNER OF PAIRED, ISOFORM B-RELATED"/>
    <property type="match status" value="1"/>
</dbReference>
<feature type="domain" description="F-box" evidence="3">
    <location>
        <begin position="122"/>
        <end position="173"/>
    </location>
</feature>
<gene>
    <name evidence="4" type="ORF">TCHU04912_LOCUS15413</name>
</gene>
<dbReference type="PROSITE" id="PS50181">
    <property type="entry name" value="FBOX"/>
    <property type="match status" value="1"/>
</dbReference>
<dbReference type="EMBL" id="HBGG01029699">
    <property type="protein sequence ID" value="CAD9213174.1"/>
    <property type="molecule type" value="Transcribed_RNA"/>
</dbReference>
<dbReference type="InterPro" id="IPR006553">
    <property type="entry name" value="Leu-rich_rpt_Cys-con_subtyp"/>
</dbReference>
<dbReference type="Pfam" id="PF25372">
    <property type="entry name" value="DUF7885"/>
    <property type="match status" value="1"/>
</dbReference>
<accession>A0A7S1SZH2</accession>
<dbReference type="SUPFAM" id="SSF52047">
    <property type="entry name" value="RNI-like"/>
    <property type="match status" value="1"/>
</dbReference>
<dbReference type="InterPro" id="IPR001810">
    <property type="entry name" value="F-box_dom"/>
</dbReference>
<dbReference type="GO" id="GO:0005930">
    <property type="term" value="C:axoneme"/>
    <property type="evidence" value="ECO:0007669"/>
    <property type="project" value="UniProtKB-SubCell"/>
</dbReference>
<organism evidence="4">
    <name type="scientific">Tetraselmis chuii</name>
    <dbReference type="NCBI Taxonomy" id="63592"/>
    <lineage>
        <taxon>Eukaryota</taxon>
        <taxon>Viridiplantae</taxon>
        <taxon>Chlorophyta</taxon>
        <taxon>core chlorophytes</taxon>
        <taxon>Chlorodendrophyceae</taxon>
        <taxon>Chlorodendrales</taxon>
        <taxon>Chlorodendraceae</taxon>
        <taxon>Tetraselmis</taxon>
    </lineage>
</organism>
<dbReference type="GO" id="GO:0019005">
    <property type="term" value="C:SCF ubiquitin ligase complex"/>
    <property type="evidence" value="ECO:0007669"/>
    <property type="project" value="TreeGrafter"/>
</dbReference>
<evidence type="ECO:0000256" key="1">
    <source>
        <dbReference type="ARBA" id="ARBA00004430"/>
    </source>
</evidence>
<evidence type="ECO:0000313" key="4">
    <source>
        <dbReference type="EMBL" id="CAD9213174.1"/>
    </source>
</evidence>
<comment type="subcellular location">
    <subcellularLocation>
        <location evidence="1">Cytoplasm</location>
        <location evidence="1">Cytoskeleton</location>
        <location evidence="1">Cilium axoneme</location>
    </subcellularLocation>
</comment>
<dbReference type="Pfam" id="PF00646">
    <property type="entry name" value="F-box"/>
    <property type="match status" value="1"/>
</dbReference>
<name>A0A7S1SZH2_9CHLO</name>
<evidence type="ECO:0000256" key="2">
    <source>
        <dbReference type="SAM" id="MobiDB-lite"/>
    </source>
</evidence>
<dbReference type="SMART" id="SM00367">
    <property type="entry name" value="LRR_CC"/>
    <property type="match status" value="7"/>
</dbReference>
<reference evidence="4" key="1">
    <citation type="submission" date="2021-01" db="EMBL/GenBank/DDBJ databases">
        <authorList>
            <person name="Corre E."/>
            <person name="Pelletier E."/>
            <person name="Niang G."/>
            <person name="Scheremetjew M."/>
            <person name="Finn R."/>
            <person name="Kale V."/>
            <person name="Holt S."/>
            <person name="Cochrane G."/>
            <person name="Meng A."/>
            <person name="Brown T."/>
            <person name="Cohen L."/>
        </authorList>
    </citation>
    <scope>NUCLEOTIDE SEQUENCE</scope>
    <source>
        <strain evidence="4">PLY429</strain>
    </source>
</reference>
<dbReference type="AlphaFoldDB" id="A0A7S1SZH2"/>
<dbReference type="GO" id="GO:0031146">
    <property type="term" value="P:SCF-dependent proteasomal ubiquitin-dependent protein catabolic process"/>
    <property type="evidence" value="ECO:0007669"/>
    <property type="project" value="TreeGrafter"/>
</dbReference>
<dbReference type="InterPro" id="IPR032675">
    <property type="entry name" value="LRR_dom_sf"/>
</dbReference>
<protein>
    <recommendedName>
        <fullName evidence="3">F-box domain-containing protein</fullName>
    </recommendedName>
</protein>
<dbReference type="Gene3D" id="3.80.10.10">
    <property type="entry name" value="Ribonuclease Inhibitor"/>
    <property type="match status" value="1"/>
</dbReference>
<dbReference type="PANTHER" id="PTHR13318:SF95">
    <property type="entry name" value="F-BOX PROTEIN YLR352W"/>
    <property type="match status" value="1"/>
</dbReference>
<dbReference type="SUPFAM" id="SSF81383">
    <property type="entry name" value="F-box domain"/>
    <property type="match status" value="1"/>
</dbReference>
<sequence>MQPNDAQIMPVHTQQPATGAGTCPSGRKRKRVEVPDSVDTMLFEASVANLRASWDIFGKLRCYGLRPSTSSLRMRPTRCRHFETDAIVKEAILGTLEEKAALRATKASTQSAERTAAAPRSVADWTKLPLDVALQIVSRLDTEELYSTACTCPTFKDLIGCVITSLSFTWCRSRGVDVNHAVRGASVLFQKLQNVYLYRHAELEDASVAMLLAASGSEIQVLDLGGCCSLTDATLHAIAANCPKLRYLDVSSCRNMSNSAFIELAKACPHLHSLNACGCQLLSDTGVLAFSIHCNHLSKVNLGWCHRVTDFGVCCLARGCLHLAMIDLCGCGLITDAGVAALASQCPHLTTLGLHCLRRLTDAAMASVAHSLSGLLSLNVSGCVCLTHDAVQAVLHSNPGLHTCASRRSVIVSGCTGLVGIQCACQHHRH</sequence>
<evidence type="ECO:0000259" key="3">
    <source>
        <dbReference type="PROSITE" id="PS50181"/>
    </source>
</evidence>